<evidence type="ECO:0000313" key="1">
    <source>
        <dbReference type="EMBL" id="RWR20160.1"/>
    </source>
</evidence>
<evidence type="ECO:0000313" key="2">
    <source>
        <dbReference type="Proteomes" id="UP000284476"/>
    </source>
</evidence>
<dbReference type="Pfam" id="PF21973">
    <property type="entry name" value="DUF6925"/>
    <property type="match status" value="1"/>
</dbReference>
<name>A0A443JI38_9RHOB</name>
<accession>A0A443JI38</accession>
<dbReference type="InterPro" id="IPR053838">
    <property type="entry name" value="DUF6925"/>
</dbReference>
<dbReference type="AlphaFoldDB" id="A0A443JI38"/>
<organism evidence="1 2">
    <name type="scientific">Paenirhodobacter populi</name>
    <dbReference type="NCBI Taxonomy" id="2306993"/>
    <lineage>
        <taxon>Bacteria</taxon>
        <taxon>Pseudomonadati</taxon>
        <taxon>Pseudomonadota</taxon>
        <taxon>Alphaproteobacteria</taxon>
        <taxon>Rhodobacterales</taxon>
        <taxon>Rhodobacter group</taxon>
        <taxon>Paenirhodobacter</taxon>
    </lineage>
</organism>
<dbReference type="Proteomes" id="UP000284476">
    <property type="component" value="Unassembled WGS sequence"/>
</dbReference>
<dbReference type="EMBL" id="SAUZ01000013">
    <property type="protein sequence ID" value="RWR20160.1"/>
    <property type="molecule type" value="Genomic_DNA"/>
</dbReference>
<sequence length="300" mass="32063">MTDDREGTLAGLLAAPGHVWSVGTPAAVMGFTPAGPVTRAGRDLIAEAGPARLRIAADAPLLAFETISSTPQGWTQGIAICAPPAPKAKPQPIRRLTSDPHAIRDEDREAPVFDMGQGDGMVRVLFRPDPDSLPAILALCGRHWAEAALTALSGTWITDAGIARIERWQPPGPVPVLILGTAGPSRATPLRPGETPVAHVFPPHPMAEDGPARHRAFQALLAAHGRADLWLLKQRVLALLREGRFEEIAADRHGTATIRVALRQHLFLTGAPPPQDWMARYDRPLLRACAGIAKTGITKN</sequence>
<protein>
    <submittedName>
        <fullName evidence="1">Uncharacterized protein</fullName>
    </submittedName>
</protein>
<reference evidence="1 2" key="1">
    <citation type="submission" date="2019-01" db="EMBL/GenBank/DDBJ databases">
        <title>Sinorhodobacter populi sp. nov. isolated from the symptomatic bark tissue of Populus euramericana canker.</title>
        <authorList>
            <person name="Xu G."/>
        </authorList>
    </citation>
    <scope>NUCLEOTIDE SEQUENCE [LARGE SCALE GENOMIC DNA]</scope>
    <source>
        <strain evidence="1 2">SK2B-1</strain>
    </source>
</reference>
<reference evidence="1 2" key="2">
    <citation type="submission" date="2019-01" db="EMBL/GenBank/DDBJ databases">
        <authorList>
            <person name="Li Y."/>
        </authorList>
    </citation>
    <scope>NUCLEOTIDE SEQUENCE [LARGE SCALE GENOMIC DNA]</scope>
    <source>
        <strain evidence="1 2">SK2B-1</strain>
    </source>
</reference>
<gene>
    <name evidence="1" type="ORF">D2T30_12020</name>
</gene>
<proteinExistence type="predicted"/>
<comment type="caution">
    <text evidence="1">The sequence shown here is derived from an EMBL/GenBank/DDBJ whole genome shotgun (WGS) entry which is preliminary data.</text>
</comment>
<dbReference type="RefSeq" id="WP_128209067.1">
    <property type="nucleotide sequence ID" value="NZ_JBHRSO010000030.1"/>
</dbReference>